<keyword evidence="5" id="KW-1185">Reference proteome</keyword>
<dbReference type="PANTHER" id="PTHR10908">
    <property type="entry name" value="SEROTONIN N-ACETYLTRANSFERASE"/>
    <property type="match status" value="1"/>
</dbReference>
<evidence type="ECO:0000259" key="3">
    <source>
        <dbReference type="PROSITE" id="PS51186"/>
    </source>
</evidence>
<dbReference type="SUPFAM" id="SSF55729">
    <property type="entry name" value="Acyl-CoA N-acyltransferases (Nat)"/>
    <property type="match status" value="1"/>
</dbReference>
<dbReference type="EMBL" id="WNJO01000018">
    <property type="protein sequence ID" value="MTV83135.1"/>
    <property type="molecule type" value="Genomic_DNA"/>
</dbReference>
<dbReference type="AlphaFoldDB" id="A0A7X2XX31"/>
<dbReference type="CDD" id="cd04301">
    <property type="entry name" value="NAT_SF"/>
    <property type="match status" value="1"/>
</dbReference>
<dbReference type="Pfam" id="PF13673">
    <property type="entry name" value="Acetyltransf_10"/>
    <property type="match status" value="1"/>
</dbReference>
<feature type="domain" description="N-acetyltransferase" evidence="3">
    <location>
        <begin position="2"/>
        <end position="162"/>
    </location>
</feature>
<keyword evidence="1 4" id="KW-0808">Transferase</keyword>
<reference evidence="4 5" key="1">
    <citation type="submission" date="2019-11" db="EMBL/GenBank/DDBJ databases">
        <title>Lactobacillus sp. nov. CRM56-3, isolated from fermented tea leaves.</title>
        <authorList>
            <person name="Phuengjayaem S."/>
            <person name="Tanasupawat S."/>
        </authorList>
    </citation>
    <scope>NUCLEOTIDE SEQUENCE [LARGE SCALE GENOMIC DNA]</scope>
    <source>
        <strain evidence="4 5">CRM56-3</strain>
    </source>
</reference>
<evidence type="ECO:0000256" key="1">
    <source>
        <dbReference type="ARBA" id="ARBA00022679"/>
    </source>
</evidence>
<sequence>MITYHFAQTAELDQIMAIENQGFTPEEAATRPSMAERIEKISDTFIVASEGHRVLGYVVGPASNDRYIADDLFTHLDANRSTDRYQTVLSLVVEKAAQGRGIASRLLSELAKVAKQQHREAITLTCLKALVPFYEKNGYANEGVSASSHAGETWYNMVLELK</sequence>
<proteinExistence type="predicted"/>
<evidence type="ECO:0000313" key="5">
    <source>
        <dbReference type="Proteomes" id="UP000466388"/>
    </source>
</evidence>
<keyword evidence="2" id="KW-0012">Acyltransferase</keyword>
<dbReference type="InterPro" id="IPR051635">
    <property type="entry name" value="SNAT-like"/>
</dbReference>
<dbReference type="Proteomes" id="UP000466388">
    <property type="component" value="Unassembled WGS sequence"/>
</dbReference>
<dbReference type="Gene3D" id="3.40.630.30">
    <property type="match status" value="1"/>
</dbReference>
<gene>
    <name evidence="4" type="ORF">GM612_10955</name>
</gene>
<dbReference type="GO" id="GO:0008080">
    <property type="term" value="F:N-acetyltransferase activity"/>
    <property type="evidence" value="ECO:0007669"/>
    <property type="project" value="UniProtKB-ARBA"/>
</dbReference>
<protein>
    <submittedName>
        <fullName evidence="4">GNAT family N-acetyltransferase</fullName>
    </submittedName>
</protein>
<comment type="caution">
    <text evidence="4">The sequence shown here is derived from an EMBL/GenBank/DDBJ whole genome shotgun (WGS) entry which is preliminary data.</text>
</comment>
<evidence type="ECO:0000313" key="4">
    <source>
        <dbReference type="EMBL" id="MTV83135.1"/>
    </source>
</evidence>
<organism evidence="4 5">
    <name type="scientific">Secundilactobacillus folii</name>
    <dbReference type="NCBI Taxonomy" id="2678357"/>
    <lineage>
        <taxon>Bacteria</taxon>
        <taxon>Bacillati</taxon>
        <taxon>Bacillota</taxon>
        <taxon>Bacilli</taxon>
        <taxon>Lactobacillales</taxon>
        <taxon>Lactobacillaceae</taxon>
        <taxon>Secundilactobacillus</taxon>
    </lineage>
</organism>
<dbReference type="InterPro" id="IPR000182">
    <property type="entry name" value="GNAT_dom"/>
</dbReference>
<accession>A0A7X2XX31</accession>
<dbReference type="PROSITE" id="PS51186">
    <property type="entry name" value="GNAT"/>
    <property type="match status" value="1"/>
</dbReference>
<evidence type="ECO:0000256" key="2">
    <source>
        <dbReference type="ARBA" id="ARBA00023315"/>
    </source>
</evidence>
<dbReference type="InterPro" id="IPR016181">
    <property type="entry name" value="Acyl_CoA_acyltransferase"/>
</dbReference>
<dbReference type="PANTHER" id="PTHR10908:SF0">
    <property type="entry name" value="SEROTONIN N-ACETYLTRANSFERASE"/>
    <property type="match status" value="1"/>
</dbReference>
<name>A0A7X2XX31_9LACO</name>